<accession>A0A8E2JPJ1</accession>
<gene>
    <name evidence="2" type="ORF">AOQ84DRAFT_110374</name>
</gene>
<name>A0A8E2JPJ1_9PEZI</name>
<feature type="region of interest" description="Disordered" evidence="1">
    <location>
        <begin position="144"/>
        <end position="188"/>
    </location>
</feature>
<evidence type="ECO:0000256" key="1">
    <source>
        <dbReference type="SAM" id="MobiDB-lite"/>
    </source>
</evidence>
<keyword evidence="3" id="KW-1185">Reference proteome</keyword>
<proteinExistence type="predicted"/>
<sequence>MSKDTLLPSYEESIGNIVPEQDFPVETPKGQKILDQLTVTRTQQILSVIEESIYPRVEHQAVCGIAKTTVALIPSDAMVSQGEDTKSEFGFENNQTGRIELPSFPSGEDVQRVQLEGPMNRLEFWKQQGIVRELERLLHQRLNVSSQHQPPDPQLKAPETRPLKHSKRGFFSRRSNNSSPQTTQPLDRPGVVAEENEAQAQVHVHANLEELCLRTMSQFGLYETMTRQCIVVRVNARY</sequence>
<dbReference type="OrthoDB" id="3914029at2759"/>
<dbReference type="Proteomes" id="UP000250140">
    <property type="component" value="Unassembled WGS sequence"/>
</dbReference>
<dbReference type="AlphaFoldDB" id="A0A8E2JPJ1"/>
<evidence type="ECO:0000313" key="3">
    <source>
        <dbReference type="Proteomes" id="UP000250140"/>
    </source>
</evidence>
<reference evidence="2 3" key="1">
    <citation type="journal article" date="2016" name="Nat. Commun.">
        <title>Ectomycorrhizal ecology is imprinted in the genome of the dominant symbiotic fungus Cenococcum geophilum.</title>
        <authorList>
            <consortium name="DOE Joint Genome Institute"/>
            <person name="Peter M."/>
            <person name="Kohler A."/>
            <person name="Ohm R.A."/>
            <person name="Kuo A."/>
            <person name="Krutzmann J."/>
            <person name="Morin E."/>
            <person name="Arend M."/>
            <person name="Barry K.W."/>
            <person name="Binder M."/>
            <person name="Choi C."/>
            <person name="Clum A."/>
            <person name="Copeland A."/>
            <person name="Grisel N."/>
            <person name="Haridas S."/>
            <person name="Kipfer T."/>
            <person name="LaButti K."/>
            <person name="Lindquist E."/>
            <person name="Lipzen A."/>
            <person name="Maire R."/>
            <person name="Meier B."/>
            <person name="Mihaltcheva S."/>
            <person name="Molinier V."/>
            <person name="Murat C."/>
            <person name="Poggeler S."/>
            <person name="Quandt C.A."/>
            <person name="Sperisen C."/>
            <person name="Tritt A."/>
            <person name="Tisserant E."/>
            <person name="Crous P.W."/>
            <person name="Henrissat B."/>
            <person name="Nehls U."/>
            <person name="Egli S."/>
            <person name="Spatafora J.W."/>
            <person name="Grigoriev I.V."/>
            <person name="Martin F.M."/>
        </authorList>
    </citation>
    <scope>NUCLEOTIDE SEQUENCE [LARGE SCALE GENOMIC DNA]</scope>
    <source>
        <strain evidence="2 3">CBS 207.34</strain>
    </source>
</reference>
<evidence type="ECO:0000313" key="2">
    <source>
        <dbReference type="EMBL" id="OCL04773.1"/>
    </source>
</evidence>
<dbReference type="EMBL" id="KV750434">
    <property type="protein sequence ID" value="OCL04773.1"/>
    <property type="molecule type" value="Genomic_DNA"/>
</dbReference>
<protein>
    <submittedName>
        <fullName evidence="2">Uncharacterized protein</fullName>
    </submittedName>
</protein>
<organism evidence="2 3">
    <name type="scientific">Glonium stellatum</name>
    <dbReference type="NCBI Taxonomy" id="574774"/>
    <lineage>
        <taxon>Eukaryota</taxon>
        <taxon>Fungi</taxon>
        <taxon>Dikarya</taxon>
        <taxon>Ascomycota</taxon>
        <taxon>Pezizomycotina</taxon>
        <taxon>Dothideomycetes</taxon>
        <taxon>Pleosporomycetidae</taxon>
        <taxon>Gloniales</taxon>
        <taxon>Gloniaceae</taxon>
        <taxon>Glonium</taxon>
    </lineage>
</organism>